<dbReference type="AlphaFoldDB" id="A0AAV9B838"/>
<dbReference type="EMBL" id="JAUJYN010000004">
    <property type="protein sequence ID" value="KAK1272592.1"/>
    <property type="molecule type" value="Genomic_DNA"/>
</dbReference>
<dbReference type="SUPFAM" id="SSF56112">
    <property type="entry name" value="Protein kinase-like (PK-like)"/>
    <property type="match status" value="1"/>
</dbReference>
<dbReference type="InterPro" id="IPR000719">
    <property type="entry name" value="Prot_kinase_dom"/>
</dbReference>
<name>A0AAV9B838_ACOGR</name>
<keyword evidence="4" id="KW-0675">Receptor</keyword>
<organism evidence="4 5">
    <name type="scientific">Acorus gramineus</name>
    <name type="common">Dwarf sweet flag</name>
    <dbReference type="NCBI Taxonomy" id="55184"/>
    <lineage>
        <taxon>Eukaryota</taxon>
        <taxon>Viridiplantae</taxon>
        <taxon>Streptophyta</taxon>
        <taxon>Embryophyta</taxon>
        <taxon>Tracheophyta</taxon>
        <taxon>Spermatophyta</taxon>
        <taxon>Magnoliopsida</taxon>
        <taxon>Liliopsida</taxon>
        <taxon>Acoraceae</taxon>
        <taxon>Acorus</taxon>
    </lineage>
</organism>
<evidence type="ECO:0000256" key="2">
    <source>
        <dbReference type="ARBA" id="ARBA00022840"/>
    </source>
</evidence>
<evidence type="ECO:0000256" key="1">
    <source>
        <dbReference type="ARBA" id="ARBA00022741"/>
    </source>
</evidence>
<dbReference type="Proteomes" id="UP001179952">
    <property type="component" value="Unassembled WGS sequence"/>
</dbReference>
<evidence type="ECO:0000313" key="5">
    <source>
        <dbReference type="Proteomes" id="UP001179952"/>
    </source>
</evidence>
<feature type="domain" description="Protein kinase" evidence="3">
    <location>
        <begin position="1"/>
        <end position="169"/>
    </location>
</feature>
<dbReference type="GO" id="GO:0004674">
    <property type="term" value="F:protein serine/threonine kinase activity"/>
    <property type="evidence" value="ECO:0007669"/>
    <property type="project" value="TreeGrafter"/>
</dbReference>
<keyword evidence="4" id="KW-0808">Transferase</keyword>
<dbReference type="PROSITE" id="PS00108">
    <property type="entry name" value="PROTEIN_KINASE_ST"/>
    <property type="match status" value="1"/>
</dbReference>
<dbReference type="GO" id="GO:0007166">
    <property type="term" value="P:cell surface receptor signaling pathway"/>
    <property type="evidence" value="ECO:0007669"/>
    <property type="project" value="InterPro"/>
</dbReference>
<accession>A0AAV9B838</accession>
<dbReference type="PANTHER" id="PTHR27005:SF479">
    <property type="entry name" value="OS06G0706600 PROTEIN"/>
    <property type="match status" value="1"/>
</dbReference>
<protein>
    <submittedName>
        <fullName evidence="4">Wall-associated receptor kinase 5</fullName>
    </submittedName>
</protein>
<dbReference type="GO" id="GO:0005524">
    <property type="term" value="F:ATP binding"/>
    <property type="evidence" value="ECO:0007669"/>
    <property type="project" value="UniProtKB-KW"/>
</dbReference>
<evidence type="ECO:0000313" key="4">
    <source>
        <dbReference type="EMBL" id="KAK1272592.1"/>
    </source>
</evidence>
<dbReference type="FunFam" id="1.10.510.10:FF:000084">
    <property type="entry name" value="Wall-associated receptor kinase 2"/>
    <property type="match status" value="1"/>
</dbReference>
<sequence length="218" mass="24714">MAASALAYLHSDASPPIIHGDVKSPNILLDKNHMIKVSDFGASKLTPKDGNRFATFVQGTRGYLDPEYIQKGFLTDKSDVYSFGVILVELLTRKKAFFCEGNEEERNLANVFLSSLKEERLVDVLDHHMWNAERRDLIHEVCDLAKRCLSIVGEERPTMKEVKEELERLTRPQNQPCVMSNPEETESITGATLNTHTIESTDYYTSEKHAVRSIEEGR</sequence>
<reference evidence="4" key="1">
    <citation type="journal article" date="2023" name="Nat. Commun.">
        <title>Diploid and tetraploid genomes of Acorus and the evolution of monocots.</title>
        <authorList>
            <person name="Ma L."/>
            <person name="Liu K.W."/>
            <person name="Li Z."/>
            <person name="Hsiao Y.Y."/>
            <person name="Qi Y."/>
            <person name="Fu T."/>
            <person name="Tang G.D."/>
            <person name="Zhang D."/>
            <person name="Sun W.H."/>
            <person name="Liu D.K."/>
            <person name="Li Y."/>
            <person name="Chen G.Z."/>
            <person name="Liu X.D."/>
            <person name="Liao X.Y."/>
            <person name="Jiang Y.T."/>
            <person name="Yu X."/>
            <person name="Hao Y."/>
            <person name="Huang J."/>
            <person name="Zhao X.W."/>
            <person name="Ke S."/>
            <person name="Chen Y.Y."/>
            <person name="Wu W.L."/>
            <person name="Hsu J.L."/>
            <person name="Lin Y.F."/>
            <person name="Huang M.D."/>
            <person name="Li C.Y."/>
            <person name="Huang L."/>
            <person name="Wang Z.W."/>
            <person name="Zhao X."/>
            <person name="Zhong W.Y."/>
            <person name="Peng D.H."/>
            <person name="Ahmad S."/>
            <person name="Lan S."/>
            <person name="Zhang J.S."/>
            <person name="Tsai W.C."/>
            <person name="Van de Peer Y."/>
            <person name="Liu Z.J."/>
        </authorList>
    </citation>
    <scope>NUCLEOTIDE SEQUENCE</scope>
    <source>
        <strain evidence="4">SCP</strain>
    </source>
</reference>
<dbReference type="InterPro" id="IPR011009">
    <property type="entry name" value="Kinase-like_dom_sf"/>
</dbReference>
<evidence type="ECO:0000259" key="3">
    <source>
        <dbReference type="PROSITE" id="PS50011"/>
    </source>
</evidence>
<dbReference type="InterPro" id="IPR045274">
    <property type="entry name" value="WAK-like"/>
</dbReference>
<dbReference type="Pfam" id="PF00069">
    <property type="entry name" value="Pkinase"/>
    <property type="match status" value="1"/>
</dbReference>
<keyword evidence="5" id="KW-1185">Reference proteome</keyword>
<reference evidence="4" key="2">
    <citation type="submission" date="2023-06" db="EMBL/GenBank/DDBJ databases">
        <authorList>
            <person name="Ma L."/>
            <person name="Liu K.-W."/>
            <person name="Li Z."/>
            <person name="Hsiao Y.-Y."/>
            <person name="Qi Y."/>
            <person name="Fu T."/>
            <person name="Tang G."/>
            <person name="Zhang D."/>
            <person name="Sun W.-H."/>
            <person name="Liu D.-K."/>
            <person name="Li Y."/>
            <person name="Chen G.-Z."/>
            <person name="Liu X.-D."/>
            <person name="Liao X.-Y."/>
            <person name="Jiang Y.-T."/>
            <person name="Yu X."/>
            <person name="Hao Y."/>
            <person name="Huang J."/>
            <person name="Zhao X.-W."/>
            <person name="Ke S."/>
            <person name="Chen Y.-Y."/>
            <person name="Wu W.-L."/>
            <person name="Hsu J.-L."/>
            <person name="Lin Y.-F."/>
            <person name="Huang M.-D."/>
            <person name="Li C.-Y."/>
            <person name="Huang L."/>
            <person name="Wang Z.-W."/>
            <person name="Zhao X."/>
            <person name="Zhong W.-Y."/>
            <person name="Peng D.-H."/>
            <person name="Ahmad S."/>
            <person name="Lan S."/>
            <person name="Zhang J.-S."/>
            <person name="Tsai W.-C."/>
            <person name="Van De Peer Y."/>
            <person name="Liu Z.-J."/>
        </authorList>
    </citation>
    <scope>NUCLEOTIDE SEQUENCE</scope>
    <source>
        <strain evidence="4">SCP</strain>
        <tissue evidence="4">Leaves</tissue>
    </source>
</reference>
<dbReference type="PANTHER" id="PTHR27005">
    <property type="entry name" value="WALL-ASSOCIATED RECEPTOR KINASE-LIKE 21"/>
    <property type="match status" value="1"/>
</dbReference>
<keyword evidence="2" id="KW-0067">ATP-binding</keyword>
<dbReference type="Gene3D" id="1.10.510.10">
    <property type="entry name" value="Transferase(Phosphotransferase) domain 1"/>
    <property type="match status" value="1"/>
</dbReference>
<keyword evidence="4" id="KW-0418">Kinase</keyword>
<dbReference type="InterPro" id="IPR008271">
    <property type="entry name" value="Ser/Thr_kinase_AS"/>
</dbReference>
<proteinExistence type="predicted"/>
<gene>
    <name evidence="4" type="ORF">QJS04_geneDACA022415</name>
</gene>
<dbReference type="SMART" id="SM00220">
    <property type="entry name" value="S_TKc"/>
    <property type="match status" value="1"/>
</dbReference>
<comment type="caution">
    <text evidence="4">The sequence shown here is derived from an EMBL/GenBank/DDBJ whole genome shotgun (WGS) entry which is preliminary data.</text>
</comment>
<keyword evidence="1" id="KW-0547">Nucleotide-binding</keyword>
<dbReference type="GO" id="GO:0005886">
    <property type="term" value="C:plasma membrane"/>
    <property type="evidence" value="ECO:0007669"/>
    <property type="project" value="TreeGrafter"/>
</dbReference>
<dbReference type="PROSITE" id="PS50011">
    <property type="entry name" value="PROTEIN_KINASE_DOM"/>
    <property type="match status" value="1"/>
</dbReference>